<dbReference type="AlphaFoldDB" id="A0A2S0MJ00"/>
<dbReference type="OrthoDB" id="9770517at2"/>
<keyword evidence="2" id="KW-0449">Lipoprotein</keyword>
<sequence>MQRIALSLVATLFLAGCSTLRTRPETPANPLPAAYVHGTAGQPAAAPPLENWWRSVDDPALTVWIDTALARNADLAAALIRVRRASLESQMAANALWPTLSSSLSTGVSRPLSGPSRSRTESGAANLGVAWEVDLFGRLGALRDAAQFEALATQDDRRGVALSLTASVASLYWQLAYVNERIALARQSLAYAQRTRDLVEAQYQNGAVSGLERHEAAQLVTSQQAALSQLQQSHDELLQTIAVVLDGQGLPTAEPTQFPSRRLPAVQPGLPADLLARRPDLRAAEQRLRATLASGDADRLRYYPALSLTGALGTSSASLLHLLSNPVATLGVGVTLPFLNVREMRLATDIAGARYEEAVVLFRKSLLTAFTEVEKALSARSHLQAQALLLQQSLEQTRAIELRSEARYRYGQTALRVWLDAQERRRAAELALASTRFEQHQNHIALVQALGGGLD</sequence>
<evidence type="ECO:0000256" key="1">
    <source>
        <dbReference type="ARBA" id="ARBA00007613"/>
    </source>
</evidence>
<dbReference type="GO" id="GO:0015562">
    <property type="term" value="F:efflux transmembrane transporter activity"/>
    <property type="evidence" value="ECO:0007669"/>
    <property type="project" value="InterPro"/>
</dbReference>
<dbReference type="InterPro" id="IPR003423">
    <property type="entry name" value="OMP_efflux"/>
</dbReference>
<dbReference type="PROSITE" id="PS51257">
    <property type="entry name" value="PROKAR_LIPOPROTEIN"/>
    <property type="match status" value="1"/>
</dbReference>
<dbReference type="Gene3D" id="1.20.1600.10">
    <property type="entry name" value="Outer membrane efflux proteins (OEP)"/>
    <property type="match status" value="1"/>
</dbReference>
<dbReference type="KEGG" id="otk:C6570_17835"/>
<evidence type="ECO:0000256" key="2">
    <source>
        <dbReference type="RuleBase" id="RU362097"/>
    </source>
</evidence>
<comment type="subcellular location">
    <subcellularLocation>
        <location evidence="2">Cell membrane</location>
        <topology evidence="2">Lipid-anchor</topology>
    </subcellularLocation>
</comment>
<accession>A0A2S0MJ00</accession>
<dbReference type="Pfam" id="PF02321">
    <property type="entry name" value="OEP"/>
    <property type="match status" value="2"/>
</dbReference>
<evidence type="ECO:0000313" key="5">
    <source>
        <dbReference type="Proteomes" id="UP000239709"/>
    </source>
</evidence>
<protein>
    <submittedName>
        <fullName evidence="4">RND transporter</fullName>
    </submittedName>
</protein>
<dbReference type="Gene3D" id="2.20.200.10">
    <property type="entry name" value="Outer membrane efflux proteins (OEP)"/>
    <property type="match status" value="1"/>
</dbReference>
<dbReference type="NCBIfam" id="TIGR01845">
    <property type="entry name" value="outer_NodT"/>
    <property type="match status" value="1"/>
</dbReference>
<dbReference type="RefSeq" id="WP_106704418.1">
    <property type="nucleotide sequence ID" value="NZ_CP027666.1"/>
</dbReference>
<reference evidence="4 5" key="1">
    <citation type="submission" date="2018-03" db="EMBL/GenBank/DDBJ databases">
        <title>Genome sequencing of Ottowia sp.</title>
        <authorList>
            <person name="Kim S.-J."/>
            <person name="Heo J."/>
            <person name="Kwon S.-W."/>
        </authorList>
    </citation>
    <scope>NUCLEOTIDE SEQUENCE [LARGE SCALE GENOMIC DNA]</scope>
    <source>
        <strain evidence="4 5">KADR8-3</strain>
    </source>
</reference>
<dbReference type="EMBL" id="CP027666">
    <property type="protein sequence ID" value="AVO35874.1"/>
    <property type="molecule type" value="Genomic_DNA"/>
</dbReference>
<keyword evidence="2" id="KW-0812">Transmembrane</keyword>
<dbReference type="PANTHER" id="PTHR30203:SF32">
    <property type="entry name" value="CATION EFFLUX SYSTEM PROTEIN CUSC"/>
    <property type="match status" value="1"/>
</dbReference>
<keyword evidence="2" id="KW-1134">Transmembrane beta strand</keyword>
<feature type="region of interest" description="Disordered" evidence="3">
    <location>
        <begin position="103"/>
        <end position="122"/>
    </location>
</feature>
<evidence type="ECO:0000256" key="3">
    <source>
        <dbReference type="SAM" id="MobiDB-lite"/>
    </source>
</evidence>
<comment type="similarity">
    <text evidence="1 2">Belongs to the outer membrane factor (OMF) (TC 1.B.17) family.</text>
</comment>
<dbReference type="InterPro" id="IPR010131">
    <property type="entry name" value="MdtP/NodT-like"/>
</dbReference>
<keyword evidence="2" id="KW-0472">Membrane</keyword>
<proteinExistence type="inferred from homology"/>
<evidence type="ECO:0000313" key="4">
    <source>
        <dbReference type="EMBL" id="AVO35874.1"/>
    </source>
</evidence>
<keyword evidence="2" id="KW-0564">Palmitate</keyword>
<keyword evidence="5" id="KW-1185">Reference proteome</keyword>
<name>A0A2S0MJ00_9BURK</name>
<gene>
    <name evidence="4" type="ORF">C6570_17835</name>
</gene>
<dbReference type="GO" id="GO:0005886">
    <property type="term" value="C:plasma membrane"/>
    <property type="evidence" value="ECO:0007669"/>
    <property type="project" value="UniProtKB-SubCell"/>
</dbReference>
<dbReference type="PANTHER" id="PTHR30203">
    <property type="entry name" value="OUTER MEMBRANE CATION EFFLUX PROTEIN"/>
    <property type="match status" value="1"/>
</dbReference>
<dbReference type="SUPFAM" id="SSF56954">
    <property type="entry name" value="Outer membrane efflux proteins (OEP)"/>
    <property type="match status" value="1"/>
</dbReference>
<dbReference type="Proteomes" id="UP000239709">
    <property type="component" value="Chromosome"/>
</dbReference>
<organism evidence="4 5">
    <name type="scientific">Ottowia oryzae</name>
    <dbReference type="NCBI Taxonomy" id="2109914"/>
    <lineage>
        <taxon>Bacteria</taxon>
        <taxon>Pseudomonadati</taxon>
        <taxon>Pseudomonadota</taxon>
        <taxon>Betaproteobacteria</taxon>
        <taxon>Burkholderiales</taxon>
        <taxon>Comamonadaceae</taxon>
        <taxon>Ottowia</taxon>
    </lineage>
</organism>